<comment type="caution">
    <text evidence="1">The sequence shown here is derived from an EMBL/GenBank/DDBJ whole genome shotgun (WGS) entry which is preliminary data.</text>
</comment>
<dbReference type="Proteomes" id="UP001205843">
    <property type="component" value="Unassembled WGS sequence"/>
</dbReference>
<accession>A0AAE3G477</accession>
<evidence type="ECO:0000313" key="2">
    <source>
        <dbReference type="Proteomes" id="UP001205843"/>
    </source>
</evidence>
<reference evidence="1" key="1">
    <citation type="submission" date="2022-03" db="EMBL/GenBank/DDBJ databases">
        <title>Genomic Encyclopedia of Type Strains, Phase III (KMG-III): the genomes of soil and plant-associated and newly described type strains.</title>
        <authorList>
            <person name="Whitman W."/>
        </authorList>
    </citation>
    <scope>NUCLEOTIDE SEQUENCE</scope>
    <source>
        <strain evidence="1">ANL 6-2</strain>
    </source>
</reference>
<gene>
    <name evidence="1" type="ORF">J2T57_002240</name>
</gene>
<proteinExistence type="predicted"/>
<evidence type="ECO:0000313" key="1">
    <source>
        <dbReference type="EMBL" id="MCP1675092.1"/>
    </source>
</evidence>
<organism evidence="1 2">
    <name type="scientific">Natronocella acetinitrilica</name>
    <dbReference type="NCBI Taxonomy" id="414046"/>
    <lineage>
        <taxon>Bacteria</taxon>
        <taxon>Pseudomonadati</taxon>
        <taxon>Pseudomonadota</taxon>
        <taxon>Gammaproteobacteria</taxon>
        <taxon>Chromatiales</taxon>
        <taxon>Ectothiorhodospiraceae</taxon>
        <taxon>Natronocella</taxon>
    </lineage>
</organism>
<name>A0AAE3G477_9GAMM</name>
<protein>
    <submittedName>
        <fullName evidence="1">Uncharacterized protein</fullName>
    </submittedName>
</protein>
<dbReference type="AlphaFoldDB" id="A0AAE3G477"/>
<sequence>MARVMTRQRLHRENLAYRFTGGVSQENRCSGFTPAFRDTSTGMVYPSLCGTGSPVPFHCLDGLPDDLVLQRDCNGAACAVKPTVEAGFLRDGQFFTRQQAADCVAAEE</sequence>
<dbReference type="EMBL" id="JALJXV010000005">
    <property type="protein sequence ID" value="MCP1675092.1"/>
    <property type="molecule type" value="Genomic_DNA"/>
</dbReference>
<keyword evidence="2" id="KW-1185">Reference proteome</keyword>